<evidence type="ECO:0000259" key="2">
    <source>
        <dbReference type="Pfam" id="PF20171"/>
    </source>
</evidence>
<evidence type="ECO:0000313" key="3">
    <source>
        <dbReference type="EMBL" id="QBD81986.1"/>
    </source>
</evidence>
<protein>
    <recommendedName>
        <fullName evidence="5">Glucose-6-phosphate dehydrogenase</fullName>
    </recommendedName>
</protein>
<feature type="domain" description="Glucose-6-phosphate dehydrogenase assembly protein OpcA C-terminal" evidence="2">
    <location>
        <begin position="213"/>
        <end position="427"/>
    </location>
</feature>
<keyword evidence="4" id="KW-1185">Reference proteome</keyword>
<dbReference type="OrthoDB" id="128564at2"/>
<dbReference type="PANTHER" id="PTHR38658">
    <property type="entry name" value="OXPP CYCLE PROTEIN OPCA-RELATED"/>
    <property type="match status" value="1"/>
</dbReference>
<proteinExistence type="predicted"/>
<reference evidence="3 4" key="1">
    <citation type="submission" date="2019-01" db="EMBL/GenBank/DDBJ databases">
        <title>Ktedonosporobacter rubrisoli SCAWS-G2.</title>
        <authorList>
            <person name="Huang Y."/>
            <person name="Yan B."/>
        </authorList>
    </citation>
    <scope>NUCLEOTIDE SEQUENCE [LARGE SCALE GENOMIC DNA]</scope>
    <source>
        <strain evidence="3 4">SCAWS-G2</strain>
    </source>
</reference>
<dbReference type="AlphaFoldDB" id="A0A4P6K3C6"/>
<dbReference type="EMBL" id="CP035758">
    <property type="protein sequence ID" value="QBD81986.1"/>
    <property type="molecule type" value="Genomic_DNA"/>
</dbReference>
<dbReference type="PANTHER" id="PTHR38658:SF1">
    <property type="entry name" value="OXPP CYCLE PROTEIN OPCA-RELATED"/>
    <property type="match status" value="1"/>
</dbReference>
<gene>
    <name evidence="3" type="ORF">EPA93_40825</name>
</gene>
<dbReference type="Proteomes" id="UP000290365">
    <property type="component" value="Chromosome"/>
</dbReference>
<dbReference type="KEGG" id="kbs:EPA93_40825"/>
<name>A0A4P6K3C6_KTERU</name>
<evidence type="ECO:0000313" key="4">
    <source>
        <dbReference type="Proteomes" id="UP000290365"/>
    </source>
</evidence>
<dbReference type="InterPro" id="IPR046801">
    <property type="entry name" value="OpcA_G6PD_N"/>
</dbReference>
<evidence type="ECO:0000259" key="1">
    <source>
        <dbReference type="Pfam" id="PF10128"/>
    </source>
</evidence>
<dbReference type="Pfam" id="PF10128">
    <property type="entry name" value="OpcA_G6PD_assem"/>
    <property type="match status" value="1"/>
</dbReference>
<organism evidence="3 4">
    <name type="scientific">Ktedonosporobacter rubrisoli</name>
    <dbReference type="NCBI Taxonomy" id="2509675"/>
    <lineage>
        <taxon>Bacteria</taxon>
        <taxon>Bacillati</taxon>
        <taxon>Chloroflexota</taxon>
        <taxon>Ktedonobacteria</taxon>
        <taxon>Ktedonobacterales</taxon>
        <taxon>Ktedonosporobacteraceae</taxon>
        <taxon>Ktedonosporobacter</taxon>
    </lineage>
</organism>
<dbReference type="InterPro" id="IPR046802">
    <property type="entry name" value="OpcA_G6PD_C"/>
</dbReference>
<dbReference type="InterPro" id="IPR004555">
    <property type="entry name" value="G6PDH_assembly_OpcA"/>
</dbReference>
<evidence type="ECO:0008006" key="5">
    <source>
        <dbReference type="Google" id="ProtNLM"/>
    </source>
</evidence>
<dbReference type="Pfam" id="PF20171">
    <property type="entry name" value="OpcA_G6PD_C"/>
    <property type="match status" value="1"/>
</dbReference>
<feature type="domain" description="Glucose-6-phosphate dehydrogenase assembly protein OpcA N-terminal" evidence="1">
    <location>
        <begin position="85"/>
        <end position="199"/>
    </location>
</feature>
<accession>A0A4P6K3C6</accession>
<sequence length="435" mass="48177">MAFNFYKGESGMGIENSDTTGPNLPWAGKKVDTADVEVELSHLWRLSADNVRISHNINIRTSVLNFVICTQDIEAARWASALIRDLSSTHIARLILLVLDTSSSKAPGVSSWVTLRSFPIVSDLMRHHFEQVTLLLSGDAINSAATIMQPLFKPDLPVYLWWLQDLPGGGPVFSRLADVSSRVIIDSNNFADPEQGISTVSTLIRELPNSGALSDLNWGRITPWRQLVAQFFDSPEYKPYLAGINRIEIEYAVAASDETASGASGQTASPNPIRSWLMAGWLKTSLNWRLVEESPYNLYDPISGTYSWQVSRTTGPLSVEPVSGAHRTGKLGFSGQGSIHIRPHIQTTPDNGALRLIRLTSVVNNHQAVFTIHRKEDNADYVITSVEQTQATLPQRAVGLSTTHEESELLHDELEITGRDYLYESTLHEVFELIT</sequence>